<name>A0A9P5ZNC3_PLEER</name>
<proteinExistence type="predicted"/>
<organism evidence="2 3">
    <name type="scientific">Pleurotus eryngii</name>
    <name type="common">Boletus of the steppes</name>
    <dbReference type="NCBI Taxonomy" id="5323"/>
    <lineage>
        <taxon>Eukaryota</taxon>
        <taxon>Fungi</taxon>
        <taxon>Dikarya</taxon>
        <taxon>Basidiomycota</taxon>
        <taxon>Agaricomycotina</taxon>
        <taxon>Agaricomycetes</taxon>
        <taxon>Agaricomycetidae</taxon>
        <taxon>Agaricales</taxon>
        <taxon>Pleurotineae</taxon>
        <taxon>Pleurotaceae</taxon>
        <taxon>Pleurotus</taxon>
    </lineage>
</organism>
<dbReference type="AlphaFoldDB" id="A0A9P5ZNC3"/>
<reference evidence="2" key="1">
    <citation type="submission" date="2020-11" db="EMBL/GenBank/DDBJ databases">
        <authorList>
            <consortium name="DOE Joint Genome Institute"/>
            <person name="Ahrendt S."/>
            <person name="Riley R."/>
            <person name="Andreopoulos W."/>
            <person name="Labutti K."/>
            <person name="Pangilinan J."/>
            <person name="Ruiz-Duenas F.J."/>
            <person name="Barrasa J.M."/>
            <person name="Sanchez-Garcia M."/>
            <person name="Camarero S."/>
            <person name="Miyauchi S."/>
            <person name="Serrano A."/>
            <person name="Linde D."/>
            <person name="Babiker R."/>
            <person name="Drula E."/>
            <person name="Ayuso-Fernandez I."/>
            <person name="Pacheco R."/>
            <person name="Padilla G."/>
            <person name="Ferreira P."/>
            <person name="Barriuso J."/>
            <person name="Kellner H."/>
            <person name="Castanera R."/>
            <person name="Alfaro M."/>
            <person name="Ramirez L."/>
            <person name="Pisabarro A.G."/>
            <person name="Kuo A."/>
            <person name="Tritt A."/>
            <person name="Lipzen A."/>
            <person name="He G."/>
            <person name="Yan M."/>
            <person name="Ng V."/>
            <person name="Cullen D."/>
            <person name="Martin F."/>
            <person name="Rosso M.-N."/>
            <person name="Henrissat B."/>
            <person name="Hibbett D."/>
            <person name="Martinez A.T."/>
            <person name="Grigoriev I.V."/>
        </authorList>
    </citation>
    <scope>NUCLEOTIDE SEQUENCE</scope>
    <source>
        <strain evidence="2">ATCC 90797</strain>
    </source>
</reference>
<dbReference type="Proteomes" id="UP000807025">
    <property type="component" value="Unassembled WGS sequence"/>
</dbReference>
<feature type="region of interest" description="Disordered" evidence="1">
    <location>
        <begin position="55"/>
        <end position="86"/>
    </location>
</feature>
<gene>
    <name evidence="2" type="ORF">BDN71DRAFT_1510523</name>
</gene>
<keyword evidence="3" id="KW-1185">Reference proteome</keyword>
<comment type="caution">
    <text evidence="2">The sequence shown here is derived from an EMBL/GenBank/DDBJ whole genome shotgun (WGS) entry which is preliminary data.</text>
</comment>
<evidence type="ECO:0000313" key="2">
    <source>
        <dbReference type="EMBL" id="KAF9491253.1"/>
    </source>
</evidence>
<protein>
    <submittedName>
        <fullName evidence="2">Uncharacterized protein</fullName>
    </submittedName>
</protein>
<sequence>MNDGAFHVSRERAVALAQVRTDVRVRRGLRGSRLALPSMLRDWSEAAITASSVNVSSAAVSPSTKKSLMHGRPPRPLSRQSKARPSVTAWVGSGTGDYAKCAGYILPLAAFLGNLPPSSATAQGLPAPPN</sequence>
<evidence type="ECO:0000256" key="1">
    <source>
        <dbReference type="SAM" id="MobiDB-lite"/>
    </source>
</evidence>
<accession>A0A9P5ZNC3</accession>
<evidence type="ECO:0000313" key="3">
    <source>
        <dbReference type="Proteomes" id="UP000807025"/>
    </source>
</evidence>
<dbReference type="EMBL" id="MU154623">
    <property type="protein sequence ID" value="KAF9491253.1"/>
    <property type="molecule type" value="Genomic_DNA"/>
</dbReference>